<keyword evidence="4 7" id="KW-0238">DNA-binding</keyword>
<dbReference type="InterPro" id="IPR018186">
    <property type="entry name" value="TF_T-box_CS"/>
</dbReference>
<dbReference type="PROSITE" id="PS50252">
    <property type="entry name" value="TBOX_3"/>
    <property type="match status" value="1"/>
</dbReference>
<evidence type="ECO:0000256" key="6">
    <source>
        <dbReference type="ARBA" id="ARBA00023242"/>
    </source>
</evidence>
<dbReference type="SMART" id="SM00425">
    <property type="entry name" value="TBOX"/>
    <property type="match status" value="1"/>
</dbReference>
<dbReference type="Gene3D" id="2.60.40.820">
    <property type="entry name" value="Transcription factor, T-box"/>
    <property type="match status" value="1"/>
</dbReference>
<dbReference type="InterPro" id="IPR046360">
    <property type="entry name" value="T-box_DNA-bd"/>
</dbReference>
<organism evidence="10 11">
    <name type="scientific">Gallus gallus</name>
    <name type="common">Chicken</name>
    <dbReference type="NCBI Taxonomy" id="9031"/>
    <lineage>
        <taxon>Eukaryota</taxon>
        <taxon>Metazoa</taxon>
        <taxon>Chordata</taxon>
        <taxon>Craniata</taxon>
        <taxon>Vertebrata</taxon>
        <taxon>Euteleostomi</taxon>
        <taxon>Archelosauria</taxon>
        <taxon>Archosauria</taxon>
        <taxon>Dinosauria</taxon>
        <taxon>Saurischia</taxon>
        <taxon>Theropoda</taxon>
        <taxon>Coelurosauria</taxon>
        <taxon>Aves</taxon>
        <taxon>Neognathae</taxon>
        <taxon>Galloanserae</taxon>
        <taxon>Galliformes</taxon>
        <taxon>Phasianidae</taxon>
        <taxon>Phasianinae</taxon>
        <taxon>Gallus</taxon>
    </lineage>
</organism>
<dbReference type="Ensembl" id="ENSGALT00010059836.1">
    <property type="protein sequence ID" value="ENSGALP00010036596.1"/>
    <property type="gene ID" value="ENSGALG00010024528.1"/>
</dbReference>
<feature type="compositionally biased region" description="Low complexity" evidence="8">
    <location>
        <begin position="40"/>
        <end position="50"/>
    </location>
</feature>
<dbReference type="PANTHER" id="PTHR11267">
    <property type="entry name" value="T-BOX PROTEIN-RELATED"/>
    <property type="match status" value="1"/>
</dbReference>
<evidence type="ECO:0000256" key="4">
    <source>
        <dbReference type="ARBA" id="ARBA00023125"/>
    </source>
</evidence>
<feature type="region of interest" description="Disordered" evidence="8">
    <location>
        <begin position="31"/>
        <end position="53"/>
    </location>
</feature>
<feature type="compositionally biased region" description="Polar residues" evidence="8">
    <location>
        <begin position="404"/>
        <end position="413"/>
    </location>
</feature>
<dbReference type="RefSeq" id="XP_025011481.1">
    <property type="nucleotide sequence ID" value="XM_025155713.3"/>
</dbReference>
<evidence type="ECO:0000313" key="10">
    <source>
        <dbReference type="Ensembl" id="ENSGALP00010036596.1"/>
    </source>
</evidence>
<dbReference type="GeneID" id="771328"/>
<dbReference type="GO" id="GO:0006357">
    <property type="term" value="P:regulation of transcription by RNA polymerase II"/>
    <property type="evidence" value="ECO:0000318"/>
    <property type="project" value="GO_Central"/>
</dbReference>
<evidence type="ECO:0000256" key="8">
    <source>
        <dbReference type="SAM" id="MobiDB-lite"/>
    </source>
</evidence>
<dbReference type="FunCoup" id="A0A8V0ZY34">
    <property type="interactions" value="1"/>
</dbReference>
<reference evidence="10" key="2">
    <citation type="submission" date="2025-08" db="UniProtKB">
        <authorList>
            <consortium name="Ensembl"/>
        </authorList>
    </citation>
    <scope>IDENTIFICATION</scope>
    <source>
        <strain evidence="10">broiler</strain>
    </source>
</reference>
<dbReference type="KEGG" id="gga:771328"/>
<name>A0A8V0ZY34_CHICK</name>
<evidence type="ECO:0000256" key="1">
    <source>
        <dbReference type="ARBA" id="ARBA00004123"/>
    </source>
</evidence>
<evidence type="ECO:0000256" key="5">
    <source>
        <dbReference type="ARBA" id="ARBA00023163"/>
    </source>
</evidence>
<dbReference type="GO" id="GO:0005634">
    <property type="term" value="C:nucleus"/>
    <property type="evidence" value="ECO:0000318"/>
    <property type="project" value="GO_Central"/>
</dbReference>
<dbReference type="FunFam" id="2.60.40.820:FF:000006">
    <property type="entry name" value="T-box transcription factor"/>
    <property type="match status" value="1"/>
</dbReference>
<feature type="compositionally biased region" description="Low complexity" evidence="8">
    <location>
        <begin position="131"/>
        <end position="144"/>
    </location>
</feature>
<keyword evidence="2" id="KW-0217">Developmental protein</keyword>
<evidence type="ECO:0000256" key="7">
    <source>
        <dbReference type="PROSITE-ProRule" id="PRU00201"/>
    </source>
</evidence>
<dbReference type="GO" id="GO:0000978">
    <property type="term" value="F:RNA polymerase II cis-regulatory region sequence-specific DNA binding"/>
    <property type="evidence" value="ECO:0000318"/>
    <property type="project" value="GO_Central"/>
</dbReference>
<dbReference type="GlyGen" id="A0A8V0ZY34">
    <property type="glycosylation" value="1 site"/>
</dbReference>
<dbReference type="CDD" id="cd20187">
    <property type="entry name" value="T-box_TBX1_10-like"/>
    <property type="match status" value="1"/>
</dbReference>
<feature type="region of interest" description="Disordered" evidence="8">
    <location>
        <begin position="402"/>
        <end position="422"/>
    </location>
</feature>
<dbReference type="GO" id="GO:0045893">
    <property type="term" value="P:positive regulation of DNA-templated transcription"/>
    <property type="evidence" value="ECO:0007669"/>
    <property type="project" value="InterPro"/>
</dbReference>
<dbReference type="OMA" id="CKMHYST"/>
<reference evidence="10" key="1">
    <citation type="submission" date="2020-11" db="EMBL/GenBank/DDBJ databases">
        <title>Gallus gallus (Chicken) genome, bGalGal1, GRCg7b, maternal haplotype autosomes + Z &amp; W.</title>
        <authorList>
            <person name="Warren W."/>
            <person name="Formenti G."/>
            <person name="Fedrigo O."/>
            <person name="Haase B."/>
            <person name="Mountcastle J."/>
            <person name="Balacco J."/>
            <person name="Tracey A."/>
            <person name="Schneider V."/>
            <person name="Okimoto R."/>
            <person name="Cheng H."/>
            <person name="Hawken R."/>
            <person name="Howe K."/>
            <person name="Jarvis E.D."/>
        </authorList>
    </citation>
    <scope>NUCLEOTIDE SEQUENCE [LARGE SCALE GENOMIC DNA]</scope>
    <source>
        <strain evidence="10">Broiler</strain>
    </source>
</reference>
<evidence type="ECO:0000256" key="2">
    <source>
        <dbReference type="ARBA" id="ARBA00022473"/>
    </source>
</evidence>
<protein>
    <submittedName>
        <fullName evidence="10">T-box transcription factor 1</fullName>
    </submittedName>
</protein>
<keyword evidence="3" id="KW-0805">Transcription regulation</keyword>
<keyword evidence="11" id="KW-1185">Reference proteome</keyword>
<keyword evidence="5" id="KW-0804">Transcription</keyword>
<comment type="caution">
    <text evidence="7">Lacks conserved residue(s) required for the propagation of feature annotation.</text>
</comment>
<accession>A0A8V0ZY34</accession>
<evidence type="ECO:0000256" key="3">
    <source>
        <dbReference type="ARBA" id="ARBA00023015"/>
    </source>
</evidence>
<comment type="subcellular location">
    <subcellularLocation>
        <location evidence="1 7">Nucleus</location>
    </subcellularLocation>
</comment>
<evidence type="ECO:0000259" key="9">
    <source>
        <dbReference type="PROSITE" id="PS50252"/>
    </source>
</evidence>
<dbReference type="InterPro" id="IPR008967">
    <property type="entry name" value="p53-like_TF_DNA-bd_sf"/>
</dbReference>
<dbReference type="PRINTS" id="PR00937">
    <property type="entry name" value="TBOX"/>
</dbReference>
<dbReference type="SUPFAM" id="SSF49417">
    <property type="entry name" value="p53-like transcription factors"/>
    <property type="match status" value="1"/>
</dbReference>
<dbReference type="PROSITE" id="PS01264">
    <property type="entry name" value="TBOX_2"/>
    <property type="match status" value="1"/>
</dbReference>
<feature type="region of interest" description="Disordered" evidence="8">
    <location>
        <begin position="97"/>
        <end position="165"/>
    </location>
</feature>
<dbReference type="GeneTree" id="ENSGT00940000154816"/>
<dbReference type="RefSeq" id="XP_040540200.1">
    <property type="nucleotide sequence ID" value="XM_040684266.2"/>
</dbReference>
<dbReference type="GO" id="GO:0009653">
    <property type="term" value="P:anatomical structure morphogenesis"/>
    <property type="evidence" value="ECO:0007669"/>
    <property type="project" value="UniProtKB-ARBA"/>
</dbReference>
<reference evidence="10" key="3">
    <citation type="submission" date="2025-09" db="UniProtKB">
        <authorList>
            <consortium name="Ensembl"/>
        </authorList>
    </citation>
    <scope>IDENTIFICATION</scope>
    <source>
        <strain evidence="10">broiler</strain>
    </source>
</reference>
<dbReference type="Proteomes" id="UP000000539">
    <property type="component" value="Chromosome 15"/>
</dbReference>
<dbReference type="PANTHER" id="PTHR11267:SF104">
    <property type="entry name" value="T-BOX TRANSCRIPTION FACTOR TBX1"/>
    <property type="match status" value="1"/>
</dbReference>
<dbReference type="InterPro" id="IPR036960">
    <property type="entry name" value="T-box_sf"/>
</dbReference>
<evidence type="ECO:0000313" key="11">
    <source>
        <dbReference type="Proteomes" id="UP000000539"/>
    </source>
</evidence>
<dbReference type="GO" id="GO:0001708">
    <property type="term" value="P:cell fate specification"/>
    <property type="evidence" value="ECO:0000318"/>
    <property type="project" value="GO_Central"/>
</dbReference>
<feature type="compositionally biased region" description="Pro residues" evidence="8">
    <location>
        <begin position="145"/>
        <end position="154"/>
    </location>
</feature>
<feature type="domain" description="T-box" evidence="9">
    <location>
        <begin position="195"/>
        <end position="378"/>
    </location>
</feature>
<dbReference type="AlphaFoldDB" id="A0A8V0ZY34"/>
<keyword evidence="6 7" id="KW-0539">Nucleus</keyword>
<dbReference type="InterPro" id="IPR001699">
    <property type="entry name" value="TF_T-box"/>
</dbReference>
<dbReference type="GO" id="GO:0000981">
    <property type="term" value="F:DNA-binding transcription factor activity, RNA polymerase II-specific"/>
    <property type="evidence" value="ECO:0000318"/>
    <property type="project" value="GO_Central"/>
</dbReference>
<proteinExistence type="predicted"/>
<dbReference type="GO" id="GO:0000785">
    <property type="term" value="C:chromatin"/>
    <property type="evidence" value="ECO:0000318"/>
    <property type="project" value="GO_Central"/>
</dbReference>
<dbReference type="CTD" id="6899"/>
<gene>
    <name evidence="10" type="primary">TBX1</name>
</gene>
<dbReference type="PROSITE" id="PS01283">
    <property type="entry name" value="TBOX_1"/>
    <property type="match status" value="1"/>
</dbReference>
<dbReference type="Pfam" id="PF00907">
    <property type="entry name" value="T-box"/>
    <property type="match status" value="1"/>
</dbReference>
<dbReference type="SMR" id="A0A8V0ZY34"/>
<dbReference type="OrthoDB" id="7442607at2759"/>
<sequence length="556" mass="60179">MDENSPLSPKANAFSIASLISVAAAAEHAGKGALEERSGGRSAPARPAARTQKMHFSTVTRDMEAISSPWLTQLSHFCDVAAFTANSLSSLNASGGYHLSPSPGDPYGQHEPPHYEPCTAQQHPHPPPQPQHGYPFGGAAAAGANPPPPGPEPPDGAGGAAAGPAAVSGCSAGTAAAAKAPVKKNPKVANVSVQLEMKALWDEFNQLGTEMIVTKAGRRMFPTFQVKIFGMDPMADYMLLMDFVPVDDKRYRYAFHSSSWLVAGKADPATPGRVHYHPDSPAKGAQWMKQIVSFDKLKLTNNLLDDNGHIILNSMHRYQPRFHVVYVDPRKDSEKYAEENFKTFVFEETRFTAVTAYQNHRITQLKIASNPFAKGFRDCDPEDWPRNHRPGALPLMSAFARSRNPVSSPAHQNGTEKDAADGRRDYEREAAGGAALQAEAAHQQLMSRVLSPALPGGAGGLVPLSGGGRPSPPHHELRLEPAASEPLHHHPYKYPPAAAYDHYLGAKSRPAPYPLPGIRGHGYHHHHHHHHHHHVNAAANVYSPPAPPANYDYGPR</sequence>